<comment type="caution">
    <text evidence="4">The sequence shown here is derived from an EMBL/GenBank/DDBJ whole genome shotgun (WGS) entry which is preliminary data.</text>
</comment>
<dbReference type="InterPro" id="IPR036393">
    <property type="entry name" value="AceGlu_kinase-like_sf"/>
</dbReference>
<gene>
    <name evidence="4" type="ORF">US99_C0047G0012</name>
</gene>
<dbReference type="Pfam" id="PF00696">
    <property type="entry name" value="AA_kinase"/>
    <property type="match status" value="1"/>
</dbReference>
<dbReference type="GO" id="GO:0009090">
    <property type="term" value="P:homoserine biosynthetic process"/>
    <property type="evidence" value="ECO:0007669"/>
    <property type="project" value="TreeGrafter"/>
</dbReference>
<dbReference type="SUPFAM" id="SSF55021">
    <property type="entry name" value="ACT-like"/>
    <property type="match status" value="1"/>
</dbReference>
<evidence type="ECO:0000313" key="5">
    <source>
        <dbReference type="Proteomes" id="UP000034324"/>
    </source>
</evidence>
<evidence type="ECO:0000259" key="3">
    <source>
        <dbReference type="Pfam" id="PF00696"/>
    </source>
</evidence>
<dbReference type="GO" id="GO:0009089">
    <property type="term" value="P:lysine biosynthetic process via diaminopimelate"/>
    <property type="evidence" value="ECO:0007669"/>
    <property type="project" value="TreeGrafter"/>
</dbReference>
<dbReference type="Gene3D" id="3.30.2130.10">
    <property type="entry name" value="VC0802-like"/>
    <property type="match status" value="1"/>
</dbReference>
<organism evidence="4 5">
    <name type="scientific">Candidatus Daviesbacteria bacterium GW2011_GWF2_38_6</name>
    <dbReference type="NCBI Taxonomy" id="1618432"/>
    <lineage>
        <taxon>Bacteria</taxon>
        <taxon>Candidatus Daviesiibacteriota</taxon>
    </lineage>
</organism>
<dbReference type="PANTHER" id="PTHR21499">
    <property type="entry name" value="ASPARTATE KINASE"/>
    <property type="match status" value="1"/>
</dbReference>
<dbReference type="InterPro" id="IPR045865">
    <property type="entry name" value="ACT-like_dom_sf"/>
</dbReference>
<dbReference type="Gene3D" id="3.40.1160.10">
    <property type="entry name" value="Acetylglutamate kinase-like"/>
    <property type="match status" value="1"/>
</dbReference>
<dbReference type="InterPro" id="IPR001048">
    <property type="entry name" value="Asp/Glu/Uridylate_kinase"/>
</dbReference>
<evidence type="ECO:0000313" key="4">
    <source>
        <dbReference type="EMBL" id="KKQ77151.1"/>
    </source>
</evidence>
<keyword evidence="4" id="KW-0808">Transferase</keyword>
<keyword evidence="4" id="KW-0418">Kinase</keyword>
<comment type="similarity">
    <text evidence="1">Belongs to the aspartokinase family.</text>
</comment>
<protein>
    <submittedName>
        <fullName evidence="4">Aspartokinase</fullName>
    </submittedName>
</protein>
<dbReference type="PANTHER" id="PTHR21499:SF67">
    <property type="entry name" value="ASPARTOKINASE 3"/>
    <property type="match status" value="1"/>
</dbReference>
<dbReference type="GO" id="GO:0005829">
    <property type="term" value="C:cytosol"/>
    <property type="evidence" value="ECO:0007669"/>
    <property type="project" value="TreeGrafter"/>
</dbReference>
<feature type="domain" description="Aspartate/glutamate/uridylate kinase" evidence="3">
    <location>
        <begin position="31"/>
        <end position="199"/>
    </location>
</feature>
<feature type="non-terminal residue" evidence="4">
    <location>
        <position position="1"/>
    </location>
</feature>
<reference evidence="4 5" key="1">
    <citation type="journal article" date="2015" name="Nature">
        <title>rRNA introns, odd ribosomes, and small enigmatic genomes across a large radiation of phyla.</title>
        <authorList>
            <person name="Brown C.T."/>
            <person name="Hug L.A."/>
            <person name="Thomas B.C."/>
            <person name="Sharon I."/>
            <person name="Castelle C.J."/>
            <person name="Singh A."/>
            <person name="Wilkins M.J."/>
            <person name="Williams K.H."/>
            <person name="Banfield J.F."/>
        </authorList>
    </citation>
    <scope>NUCLEOTIDE SEQUENCE [LARGE SCALE GENOMIC DNA]</scope>
</reference>
<evidence type="ECO:0000256" key="2">
    <source>
        <dbReference type="ARBA" id="ARBA00047872"/>
    </source>
</evidence>
<dbReference type="GO" id="GO:0004072">
    <property type="term" value="F:aspartate kinase activity"/>
    <property type="evidence" value="ECO:0007669"/>
    <property type="project" value="UniProtKB-EC"/>
</dbReference>
<proteinExistence type="inferred from homology"/>
<dbReference type="AlphaFoldDB" id="A0A0G0NJA2"/>
<dbReference type="EMBL" id="LBVC01000047">
    <property type="protein sequence ID" value="KKQ77151.1"/>
    <property type="molecule type" value="Genomic_DNA"/>
</dbReference>
<dbReference type="SUPFAM" id="SSF53633">
    <property type="entry name" value="Carbamate kinase-like"/>
    <property type="match status" value="1"/>
</dbReference>
<accession>A0A0G0NJA2</accession>
<sequence>YTSMGGALGYYGLGRELDEVERIINTVSKLDSESEISKYGQMIVSRGEWLSGHMWAELLGWEFVDPTEMILLRENGQIDQRSYGSIRKRLKSRVKVVVPGFFGRDRDGAVKLLPTNGSDLTAAYIAYGINASEYQNLKGVDGVFSADPKILEKFGRSPILIPKMTYGEYDELAYGGFRVLHPDVTAPLAAAGINLRVLNPVTLQSEPDYKGSLIVASRNVRPDEDVIGIAGMNGFAALKISKRGMEYDKGIVRRILQIIERDGVSISHSPTELNSITVLFTENQLLGNRKVKIMEEIERQIRPTEMRLDSVGVLSAVGLGIKGHRTRVSRILFAALDEAGIEQLGGMQGYDGISETYIFNSCELDKAISVAHKALIEDRKPSA</sequence>
<evidence type="ECO:0000256" key="1">
    <source>
        <dbReference type="ARBA" id="ARBA00010122"/>
    </source>
</evidence>
<name>A0A0G0NJA2_9BACT</name>
<comment type="catalytic activity">
    <reaction evidence="2">
        <text>L-aspartate + ATP = 4-phospho-L-aspartate + ADP</text>
        <dbReference type="Rhea" id="RHEA:23776"/>
        <dbReference type="ChEBI" id="CHEBI:29991"/>
        <dbReference type="ChEBI" id="CHEBI:30616"/>
        <dbReference type="ChEBI" id="CHEBI:57535"/>
        <dbReference type="ChEBI" id="CHEBI:456216"/>
        <dbReference type="EC" id="2.7.2.4"/>
    </reaction>
</comment>
<dbReference type="Proteomes" id="UP000034324">
    <property type="component" value="Unassembled WGS sequence"/>
</dbReference>